<keyword evidence="2" id="KW-0238">DNA-binding</keyword>
<dbReference type="RefSeq" id="XP_009826721.1">
    <property type="nucleotide sequence ID" value="XM_009828419.1"/>
</dbReference>
<dbReference type="STRING" id="112090.W4GVF2"/>
<feature type="domain" description="RWP-RK" evidence="5">
    <location>
        <begin position="1"/>
        <end position="74"/>
    </location>
</feature>
<gene>
    <name evidence="7" type="ORF">AaE_007013</name>
    <name evidence="6" type="ORF">H257_04048</name>
</gene>
<evidence type="ECO:0000313" key="7">
    <source>
        <dbReference type="EMBL" id="KAF0749532.1"/>
    </source>
</evidence>
<evidence type="ECO:0000259" key="5">
    <source>
        <dbReference type="PROSITE" id="PS51519"/>
    </source>
</evidence>
<keyword evidence="4" id="KW-0539">Nucleus</keyword>
<evidence type="ECO:0000313" key="6">
    <source>
        <dbReference type="EMBL" id="ETV83291.1"/>
    </source>
</evidence>
<dbReference type="PROSITE" id="PS51519">
    <property type="entry name" value="RWP_RK"/>
    <property type="match status" value="1"/>
</dbReference>
<organism evidence="6">
    <name type="scientific">Aphanomyces astaci</name>
    <name type="common">Crayfish plague agent</name>
    <dbReference type="NCBI Taxonomy" id="112090"/>
    <lineage>
        <taxon>Eukaryota</taxon>
        <taxon>Sar</taxon>
        <taxon>Stramenopiles</taxon>
        <taxon>Oomycota</taxon>
        <taxon>Saprolegniomycetes</taxon>
        <taxon>Saprolegniales</taxon>
        <taxon>Verrucalvaceae</taxon>
        <taxon>Aphanomyces</taxon>
    </lineage>
</organism>
<evidence type="ECO:0000256" key="2">
    <source>
        <dbReference type="ARBA" id="ARBA00023125"/>
    </source>
</evidence>
<evidence type="ECO:0000256" key="4">
    <source>
        <dbReference type="ARBA" id="ARBA00023242"/>
    </source>
</evidence>
<evidence type="ECO:0000256" key="3">
    <source>
        <dbReference type="ARBA" id="ARBA00023163"/>
    </source>
</evidence>
<keyword evidence="3" id="KW-0804">Transcription</keyword>
<dbReference type="Pfam" id="PF02042">
    <property type="entry name" value="RWP-RK"/>
    <property type="match status" value="1"/>
</dbReference>
<accession>W4GVF2</accession>
<dbReference type="EMBL" id="KI913120">
    <property type="protein sequence ID" value="ETV83291.1"/>
    <property type="molecule type" value="Genomic_DNA"/>
</dbReference>
<dbReference type="InterPro" id="IPR003035">
    <property type="entry name" value="RWP-RK_dom"/>
</dbReference>
<dbReference type="EMBL" id="VJMI01012697">
    <property type="protein sequence ID" value="KAF0749532.1"/>
    <property type="molecule type" value="Genomic_DNA"/>
</dbReference>
<proteinExistence type="predicted"/>
<dbReference type="AlphaFoldDB" id="W4GVF2"/>
<protein>
    <recommendedName>
        <fullName evidence="5">RWP-RK domain-containing protein</fullName>
    </recommendedName>
</protein>
<name>W4GVF2_APHAT</name>
<reference evidence="6" key="1">
    <citation type="submission" date="2013-12" db="EMBL/GenBank/DDBJ databases">
        <title>The Genome Sequence of Aphanomyces astaci APO3.</title>
        <authorList>
            <consortium name="The Broad Institute Genomics Platform"/>
            <person name="Russ C."/>
            <person name="Tyler B."/>
            <person name="van West P."/>
            <person name="Dieguez-Uribeondo J."/>
            <person name="Young S.K."/>
            <person name="Zeng Q."/>
            <person name="Gargeya S."/>
            <person name="Fitzgerald M."/>
            <person name="Abouelleil A."/>
            <person name="Alvarado L."/>
            <person name="Chapman S.B."/>
            <person name="Gainer-Dewar J."/>
            <person name="Goldberg J."/>
            <person name="Griggs A."/>
            <person name="Gujja S."/>
            <person name="Hansen M."/>
            <person name="Howarth C."/>
            <person name="Imamovic A."/>
            <person name="Ireland A."/>
            <person name="Larimer J."/>
            <person name="McCowan C."/>
            <person name="Murphy C."/>
            <person name="Pearson M."/>
            <person name="Poon T.W."/>
            <person name="Priest M."/>
            <person name="Roberts A."/>
            <person name="Saif S."/>
            <person name="Shea T."/>
            <person name="Sykes S."/>
            <person name="Wortman J."/>
            <person name="Nusbaum C."/>
            <person name="Birren B."/>
        </authorList>
    </citation>
    <scope>NUCLEOTIDE SEQUENCE [LARGE SCALE GENOMIC DNA]</scope>
    <source>
        <strain evidence="6">APO3</strain>
    </source>
</reference>
<dbReference type="GO" id="GO:0003677">
    <property type="term" value="F:DNA binding"/>
    <property type="evidence" value="ECO:0007669"/>
    <property type="project" value="UniProtKB-KW"/>
</dbReference>
<evidence type="ECO:0000313" key="8">
    <source>
        <dbReference type="Proteomes" id="UP000469452"/>
    </source>
</evidence>
<sequence length="117" mass="13658">MTTPRQFTAQELGEYYHMPLKKAAKELQTYEAALIRACRRHDIPKWPYRQLAKIDRQMRFMDVVLTKLGATDDAGASDKTTACRQKLERSYASVKANTRQRKDTIEHKLRLSYILNP</sequence>
<evidence type="ECO:0000256" key="1">
    <source>
        <dbReference type="ARBA" id="ARBA00023015"/>
    </source>
</evidence>
<reference evidence="7 8" key="2">
    <citation type="submission" date="2019-06" db="EMBL/GenBank/DDBJ databases">
        <title>Genomics analysis of Aphanomyces spp. identifies a new class of oomycete effector associated with host adaptation.</title>
        <authorList>
            <person name="Gaulin E."/>
        </authorList>
    </citation>
    <scope>NUCLEOTIDE SEQUENCE [LARGE SCALE GENOMIC DNA]</scope>
    <source>
        <strain evidence="7 8">E</strain>
    </source>
</reference>
<keyword evidence="1" id="KW-0805">Transcription regulation</keyword>
<dbReference type="GeneID" id="20806044"/>
<dbReference type="VEuPathDB" id="FungiDB:H257_04048"/>
<dbReference type="Proteomes" id="UP000469452">
    <property type="component" value="Unassembled WGS sequence"/>
</dbReference>